<comment type="caution">
    <text evidence="1">The sequence shown here is derived from an EMBL/GenBank/DDBJ whole genome shotgun (WGS) entry which is preliminary data.</text>
</comment>
<evidence type="ECO:0000313" key="1">
    <source>
        <dbReference type="EMBL" id="TFY65327.1"/>
    </source>
</evidence>
<gene>
    <name evidence="1" type="ORF">EVJ58_g2056</name>
</gene>
<proteinExistence type="predicted"/>
<evidence type="ECO:0008006" key="3">
    <source>
        <dbReference type="Google" id="ProtNLM"/>
    </source>
</evidence>
<name>A0A4Y9YUC1_9APHY</name>
<dbReference type="EMBL" id="SEKV01000072">
    <property type="protein sequence ID" value="TFY65327.1"/>
    <property type="molecule type" value="Genomic_DNA"/>
</dbReference>
<protein>
    <recommendedName>
        <fullName evidence="3">F-box domain-containing protein</fullName>
    </recommendedName>
</protein>
<evidence type="ECO:0000313" key="2">
    <source>
        <dbReference type="Proteomes" id="UP000298390"/>
    </source>
</evidence>
<dbReference type="Proteomes" id="UP000298390">
    <property type="component" value="Unassembled WGS sequence"/>
</dbReference>
<sequence length="567" mass="63765">MLPPDPSLPSIPLDVVDEILQHLYPSGVFHSDSYADFLAGKEALARCACVCRAFQTPAVKVLWREQTLTNACGAVLREFTFACVKGPLDADDEDGDEGDDDDNEDWPVGIDPDDHLYTYNYLPGPISPEEWSRFKYYAQFIRVLRYTLDEKVDSSVLFYLHQHTHGEPLFPNLRKLEWCQAVPDLVSVISPTIQILCLREESGEEENYCQPHELAYRTRRHALKTLLPGILGRMPDLQELEIRPLHHEGFWLQLASLPGRRFATQSIRVLHISESLDVLLSGALPAISTSQNLHELRLDVLSYEDDAYPPATRREWSKASIRTFVELRRLRIEGSVSETATLVDVIIAPELEDIELHRMAHSDSESSGIPALLRASLHTLGTRNAGSLRRVKLVTYGSASDMAFSELIRPLLPLRHLDELDIDDPAARVIDSSAPTMLAAWQMLEKLSLAVMVLSPERLQGIVRNCPRLKRLKVLRLSKDFPLIPPVTSNVSDAPDSRGIEHGLEELCVVSPFKVTEPAGITAIARFLNKLFPRLRPERCVDTTHTTDGDGDWDRVLQEMANLRLSG</sequence>
<reference evidence="1 2" key="1">
    <citation type="submission" date="2019-01" db="EMBL/GenBank/DDBJ databases">
        <title>Genome sequencing of the rare red list fungi Fomitopsis rosea.</title>
        <authorList>
            <person name="Buettner E."/>
            <person name="Kellner H."/>
        </authorList>
    </citation>
    <scope>NUCLEOTIDE SEQUENCE [LARGE SCALE GENOMIC DNA]</scope>
    <source>
        <strain evidence="1 2">DSM 105464</strain>
    </source>
</reference>
<dbReference type="Gene3D" id="3.80.10.10">
    <property type="entry name" value="Ribonuclease Inhibitor"/>
    <property type="match status" value="1"/>
</dbReference>
<dbReference type="AlphaFoldDB" id="A0A4Y9YUC1"/>
<dbReference type="InterPro" id="IPR032675">
    <property type="entry name" value="LRR_dom_sf"/>
</dbReference>
<dbReference type="SUPFAM" id="SSF52047">
    <property type="entry name" value="RNI-like"/>
    <property type="match status" value="1"/>
</dbReference>
<organism evidence="1 2">
    <name type="scientific">Rhodofomes roseus</name>
    <dbReference type="NCBI Taxonomy" id="34475"/>
    <lineage>
        <taxon>Eukaryota</taxon>
        <taxon>Fungi</taxon>
        <taxon>Dikarya</taxon>
        <taxon>Basidiomycota</taxon>
        <taxon>Agaricomycotina</taxon>
        <taxon>Agaricomycetes</taxon>
        <taxon>Polyporales</taxon>
        <taxon>Rhodofomes</taxon>
    </lineage>
</organism>
<accession>A0A4Y9YUC1</accession>